<reference evidence="1" key="1">
    <citation type="submission" date="2016-10" db="EMBL/GenBank/DDBJ databases">
        <authorList>
            <person name="Benchimol M."/>
            <person name="Almeida L.G."/>
            <person name="Vasconcelos A.T."/>
            <person name="Perreira-Neves A."/>
            <person name="Rosa I.A."/>
            <person name="Tasca T."/>
            <person name="Bogo M.R."/>
            <person name="de Souza W."/>
        </authorList>
    </citation>
    <scope>NUCLEOTIDE SEQUENCE [LARGE SCALE GENOMIC DNA]</scope>
    <source>
        <strain evidence="1">K</strain>
    </source>
</reference>
<dbReference type="SUPFAM" id="SSF54236">
    <property type="entry name" value="Ubiquitin-like"/>
    <property type="match status" value="1"/>
</dbReference>
<evidence type="ECO:0000313" key="2">
    <source>
        <dbReference type="Proteomes" id="UP000179807"/>
    </source>
</evidence>
<gene>
    <name evidence="1" type="ORF">TRFO_32065</name>
</gene>
<evidence type="ECO:0008006" key="3">
    <source>
        <dbReference type="Google" id="ProtNLM"/>
    </source>
</evidence>
<dbReference type="VEuPathDB" id="TrichDB:TRFO_32065"/>
<accession>A0A1J4JUM2</accession>
<dbReference type="AlphaFoldDB" id="A0A1J4JUM2"/>
<keyword evidence="2" id="KW-1185">Reference proteome</keyword>
<dbReference type="EMBL" id="MLAK01000923">
    <property type="protein sequence ID" value="OHT01220.1"/>
    <property type="molecule type" value="Genomic_DNA"/>
</dbReference>
<dbReference type="Proteomes" id="UP000179807">
    <property type="component" value="Unassembled WGS sequence"/>
</dbReference>
<dbReference type="RefSeq" id="XP_068354356.1">
    <property type="nucleotide sequence ID" value="XM_068508290.1"/>
</dbReference>
<sequence length="244" mass="28098">MDAKLKIHIQTLDGSRHSLICTLNDNLRTIIARTPITIPPNSFVFCIKNGIELDTDLSLHHQGIKNNDTIVTLVRKLACSTYVPYALKRTDPIFGNYMQNEQKQRELFAESLRVSDLQFQVFESYYAAQEIYDSMNESQNQKANEPQNIQSNQTQTYLYQTDDINSRIDASIDDFHNSNYNKIFDVPQKNEMDSNYKVPATVISHKSNLEASTQPLPLCWQNRNNYQTQEKDSVLILPPVDTLM</sequence>
<dbReference type="GeneID" id="94842994"/>
<proteinExistence type="predicted"/>
<organism evidence="1 2">
    <name type="scientific">Tritrichomonas foetus</name>
    <dbReference type="NCBI Taxonomy" id="1144522"/>
    <lineage>
        <taxon>Eukaryota</taxon>
        <taxon>Metamonada</taxon>
        <taxon>Parabasalia</taxon>
        <taxon>Tritrichomonadida</taxon>
        <taxon>Tritrichomonadidae</taxon>
        <taxon>Tritrichomonas</taxon>
    </lineage>
</organism>
<protein>
    <recommendedName>
        <fullName evidence="3">Ubiquitin-like domain-containing protein</fullName>
    </recommendedName>
</protein>
<dbReference type="InterPro" id="IPR029071">
    <property type="entry name" value="Ubiquitin-like_domsf"/>
</dbReference>
<comment type="caution">
    <text evidence="1">The sequence shown here is derived from an EMBL/GenBank/DDBJ whole genome shotgun (WGS) entry which is preliminary data.</text>
</comment>
<name>A0A1J4JUM2_9EUKA</name>
<evidence type="ECO:0000313" key="1">
    <source>
        <dbReference type="EMBL" id="OHT01220.1"/>
    </source>
</evidence>